<evidence type="ECO:0000256" key="1">
    <source>
        <dbReference type="ARBA" id="ARBA00022821"/>
    </source>
</evidence>
<reference evidence="3 4" key="1">
    <citation type="submission" date="2023-10" db="EMBL/GenBank/DDBJ databases">
        <title>Genome-Wide Identification Analysis in wild type Solanum Pinnatisectum Reveals Some Genes Defensing Phytophthora Infestans.</title>
        <authorList>
            <person name="Sun C."/>
        </authorList>
    </citation>
    <scope>NUCLEOTIDE SEQUENCE [LARGE SCALE GENOMIC DNA]</scope>
    <source>
        <strain evidence="3">LQN</strain>
        <tissue evidence="3">Leaf</tissue>
    </source>
</reference>
<protein>
    <recommendedName>
        <fullName evidence="2">NB-ARC domain-containing protein</fullName>
    </recommendedName>
</protein>
<dbReference type="AlphaFoldDB" id="A0AAV9LU76"/>
<keyword evidence="1" id="KW-0611">Plant defense</keyword>
<gene>
    <name evidence="3" type="ORF">R3W88_022036</name>
</gene>
<dbReference type="Proteomes" id="UP001311915">
    <property type="component" value="Unassembled WGS sequence"/>
</dbReference>
<dbReference type="InterPro" id="IPR027417">
    <property type="entry name" value="P-loop_NTPase"/>
</dbReference>
<evidence type="ECO:0000259" key="2">
    <source>
        <dbReference type="Pfam" id="PF00931"/>
    </source>
</evidence>
<dbReference type="PANTHER" id="PTHR33463:SF218">
    <property type="entry name" value="DISEASE RESISTANCE PROTEIN RPS2-LIKE"/>
    <property type="match status" value="1"/>
</dbReference>
<dbReference type="PANTHER" id="PTHR33463">
    <property type="entry name" value="NB-ARC DOMAIN-CONTAINING PROTEIN-RELATED"/>
    <property type="match status" value="1"/>
</dbReference>
<sequence>MEDVHELENELETMKDRIAAAKVLTYKCCPKCSLRSEVSTQAQNIRDQLCRLKEVGQSFGSSLAVENYQVKKVEFIPGPSIEGQSAVTRNLNKILQLYASLLCWVPGEVGKTTLVTNLNNELLKTDVSSSKLYSFGVVVWVTVPKPPTNIKKVQAQIVSRLNLKVDNEESLESIGSKIYQRLKLEESFLLILDDVWEAINLDDIGVPQPEDPARSKVIITSRFSSVCNQMKTDTEMKVYTLDVDESWQLFVRSAGDIASLEQIQPFAKEIKV</sequence>
<dbReference type="Pfam" id="PF00931">
    <property type="entry name" value="NB-ARC"/>
    <property type="match status" value="1"/>
</dbReference>
<dbReference type="InterPro" id="IPR050905">
    <property type="entry name" value="Plant_NBS-LRR"/>
</dbReference>
<dbReference type="Gene3D" id="3.40.50.300">
    <property type="entry name" value="P-loop containing nucleotide triphosphate hydrolases"/>
    <property type="match status" value="1"/>
</dbReference>
<feature type="domain" description="NB-ARC" evidence="2">
    <location>
        <begin position="107"/>
        <end position="254"/>
    </location>
</feature>
<evidence type="ECO:0000313" key="3">
    <source>
        <dbReference type="EMBL" id="KAK4729048.1"/>
    </source>
</evidence>
<organism evidence="3 4">
    <name type="scientific">Solanum pinnatisectum</name>
    <name type="common">tansyleaf nightshade</name>
    <dbReference type="NCBI Taxonomy" id="50273"/>
    <lineage>
        <taxon>Eukaryota</taxon>
        <taxon>Viridiplantae</taxon>
        <taxon>Streptophyta</taxon>
        <taxon>Embryophyta</taxon>
        <taxon>Tracheophyta</taxon>
        <taxon>Spermatophyta</taxon>
        <taxon>Magnoliopsida</taxon>
        <taxon>eudicotyledons</taxon>
        <taxon>Gunneridae</taxon>
        <taxon>Pentapetalae</taxon>
        <taxon>asterids</taxon>
        <taxon>lamiids</taxon>
        <taxon>Solanales</taxon>
        <taxon>Solanaceae</taxon>
        <taxon>Solanoideae</taxon>
        <taxon>Solaneae</taxon>
        <taxon>Solanum</taxon>
    </lineage>
</organism>
<accession>A0AAV9LU76</accession>
<proteinExistence type="predicted"/>
<dbReference type="SUPFAM" id="SSF52540">
    <property type="entry name" value="P-loop containing nucleoside triphosphate hydrolases"/>
    <property type="match status" value="1"/>
</dbReference>
<dbReference type="GO" id="GO:0043531">
    <property type="term" value="F:ADP binding"/>
    <property type="evidence" value="ECO:0007669"/>
    <property type="project" value="InterPro"/>
</dbReference>
<comment type="caution">
    <text evidence="3">The sequence shown here is derived from an EMBL/GenBank/DDBJ whole genome shotgun (WGS) entry which is preliminary data.</text>
</comment>
<dbReference type="EMBL" id="JAWPEI010000004">
    <property type="protein sequence ID" value="KAK4729048.1"/>
    <property type="molecule type" value="Genomic_DNA"/>
</dbReference>
<dbReference type="InterPro" id="IPR002182">
    <property type="entry name" value="NB-ARC"/>
</dbReference>
<keyword evidence="4" id="KW-1185">Reference proteome</keyword>
<evidence type="ECO:0000313" key="4">
    <source>
        <dbReference type="Proteomes" id="UP001311915"/>
    </source>
</evidence>
<name>A0AAV9LU76_9SOLN</name>